<dbReference type="Gene3D" id="3.30.505.10">
    <property type="entry name" value="SH2 domain"/>
    <property type="match status" value="1"/>
</dbReference>
<dbReference type="SUPFAM" id="SSF55550">
    <property type="entry name" value="SH2 domain"/>
    <property type="match status" value="1"/>
</dbReference>
<proteinExistence type="predicted"/>
<dbReference type="EMBL" id="NVUK01000039">
    <property type="protein sequence ID" value="PCI75836.1"/>
    <property type="molecule type" value="Genomic_DNA"/>
</dbReference>
<reference evidence="2" key="1">
    <citation type="submission" date="2017-08" db="EMBL/GenBank/DDBJ databases">
        <title>A dynamic microbial community with high functional redundancy inhabits the cold, oxic subseafloor aquifer.</title>
        <authorList>
            <person name="Tully B.J."/>
            <person name="Wheat C.G."/>
            <person name="Glazer B.T."/>
            <person name="Huber J.A."/>
        </authorList>
    </citation>
    <scope>NUCLEOTIDE SEQUENCE [LARGE SCALE GENOMIC DNA]</scope>
</reference>
<accession>A0A2A4X018</accession>
<gene>
    <name evidence="1" type="ORF">COB21_05195</name>
</gene>
<protein>
    <submittedName>
        <fullName evidence="1">Uncharacterized protein</fullName>
    </submittedName>
</protein>
<dbReference type="InterPro" id="IPR036860">
    <property type="entry name" value="SH2_dom_sf"/>
</dbReference>
<sequence>MDSKQYHQSFRQISNHEAWVGNVSLNEAANVLNTSGRDFVISLGMRSNHYILTCKTATKDAVHYGVRYDVSNSGWKNHGAPIFNALDALIESHLEKEVIQLPA</sequence>
<dbReference type="AlphaFoldDB" id="A0A2A4X018"/>
<organism evidence="1 2">
    <name type="scientific">Aerophobetes bacterium</name>
    <dbReference type="NCBI Taxonomy" id="2030807"/>
    <lineage>
        <taxon>Bacteria</taxon>
        <taxon>Candidatus Aerophobota</taxon>
    </lineage>
</organism>
<comment type="caution">
    <text evidence="1">The sequence shown here is derived from an EMBL/GenBank/DDBJ whole genome shotgun (WGS) entry which is preliminary data.</text>
</comment>
<dbReference type="Proteomes" id="UP000218775">
    <property type="component" value="Unassembled WGS sequence"/>
</dbReference>
<evidence type="ECO:0000313" key="1">
    <source>
        <dbReference type="EMBL" id="PCI75836.1"/>
    </source>
</evidence>
<name>A0A2A4X018_UNCAE</name>
<evidence type="ECO:0000313" key="2">
    <source>
        <dbReference type="Proteomes" id="UP000218775"/>
    </source>
</evidence>